<keyword evidence="10" id="KW-0411">Iron-sulfur</keyword>
<dbReference type="SUPFAM" id="SSF53098">
    <property type="entry name" value="Ribonuclease H-like"/>
    <property type="match status" value="1"/>
</dbReference>
<feature type="region of interest" description="Disordered" evidence="14">
    <location>
        <begin position="607"/>
        <end position="648"/>
    </location>
</feature>
<dbReference type="SMART" id="SM00486">
    <property type="entry name" value="POLBc"/>
    <property type="match status" value="1"/>
</dbReference>
<dbReference type="GO" id="GO:0003677">
    <property type="term" value="F:DNA binding"/>
    <property type="evidence" value="ECO:0007669"/>
    <property type="project" value="UniProtKB-KW"/>
</dbReference>
<keyword evidence="4 13" id="KW-0548">Nucleotidyltransferase</keyword>
<dbReference type="GO" id="GO:0046872">
    <property type="term" value="F:metal ion binding"/>
    <property type="evidence" value="ECO:0007669"/>
    <property type="project" value="UniProtKB-KW"/>
</dbReference>
<feature type="domain" description="DNA-directed DNA polymerase family B multifunctional" evidence="15">
    <location>
        <begin position="1278"/>
        <end position="1781"/>
    </location>
</feature>
<dbReference type="InterPro" id="IPR006134">
    <property type="entry name" value="DNA-dir_DNA_pol_B_multi_dom"/>
</dbReference>
<evidence type="ECO:0000256" key="11">
    <source>
        <dbReference type="ARBA" id="ARBA00023204"/>
    </source>
</evidence>
<dbReference type="EMBL" id="CAXLJL010000223">
    <property type="protein sequence ID" value="CAL5134746.1"/>
    <property type="molecule type" value="Genomic_DNA"/>
</dbReference>
<feature type="region of interest" description="Disordered" evidence="14">
    <location>
        <begin position="1020"/>
        <end position="1040"/>
    </location>
</feature>
<evidence type="ECO:0000256" key="6">
    <source>
        <dbReference type="ARBA" id="ARBA00022763"/>
    </source>
</evidence>
<keyword evidence="13" id="KW-0238">DNA-binding</keyword>
<dbReference type="InterPro" id="IPR017964">
    <property type="entry name" value="DNA-dir_DNA_pol_B_CS"/>
</dbReference>
<dbReference type="Proteomes" id="UP001497525">
    <property type="component" value="Unassembled WGS sequence"/>
</dbReference>
<sequence>MNYLQTKHFKVRSASDVKSNAPIPCDDPTKHIWIPEFLTSDRILTPDNAPRYTSTGLEIDVSANDITNRIEIDNSSDVNPGLEALWTEEYKRRTTHNPSLPEIPTPEELLPLETTNSVHPTQSELDFLEQWKALQNQVIRPERGLEGLPGKSSDFVTEWLQSSQPDEEEEAADSQPSFVSRPLEPLACGTQKEVDEVGSQHRSSLQSTQVALSEAGLGELQRLASATEEADAWILSVADDSNVPWGFLKSTSEWSSHVLDETMKVDMRRDKSWAGSQTYPRGLMIVNNDSRTPVLKPPLFGSQDLLDSQLSIGTSYSSTHVVAAESEALDEATLVSNATRSAISYVCGELTQEERGRHSQLPTDHLLDDLIDESVMTEFANSSSETLDVKADIVGEQSPIPAEFWASFEEEVDEADFINHPAGESSRVLTRIDECEESPELIETPEHSRSDLSTSQTTGAIHSTPAVLRAQPGSANDFQSDQSAILFDAWSSFDQDEIFDEDQIQKSNIPQLDGTDDHEPADGKNKESCHPTQYRGRRRRLGLRLGSSSQLKLNHMKSPDCTLKRANSSLTEKSMCSSTSLNSCSSAEPPPLPPHIQAAKSAVNSTTHQSAIHKRMGVSMRGRSSLVEKARTGRTGTSQSEDGSGSPFLKEAVVVLERLPERPDPVADSANSRIANTSYPERLSPVEEFEDIESTGQSRNTFEAFDPKNFSFLQSTQANPDITFDPDTTPGHLSLFSQTQYNPPLPSPPRPLSPLPVKTKLPPSLNWLPLWRPRIPPPSLASVIQWLEAETGEKDAPNQPGNLDQSLSSRYSTSAGSTPNTKEKSSTEINLPKTIEPKKPLGLKVPPTCPVIPTTERLCSTSVEQESNISKQPSSVGSMSLLYQAASQRCFFSMQTDYTTIASLELHCRSRLTSFKARSNAESLVSNAVRSGVLQGGTTTSSNYGLIPDPALDPIAVACLSIRRPLRPTDHPTEAYLPTSRSPVETFVLVNRTQLPCGTGYSTDSIYRLGLTTYNHHFPGTVDPDKAPKESNKSAKGKNHHTCRLTAPCFIWCADEWSLYSWIVYLTQRFDPDILVGYDVERQSWGYLVERALPVGRRCFLREISRLAPDITNCPCCRQLIAYCGKLTARQHFDECTLSEVDRSICSCPCGLRESADPKSSASSVYHTLGWPAGPGAARTGGLFPCPGRVVLCLWRVLMPEISLFEYSVETVALRLLKETVPHFSYGQLSQWFGGATGIDRWRTVDYWIYRSTVNLRIIDALDLIGRTSEFARVFGIEFYHVLSRGSQYRVESLLCRMAHRANFLLASPSVTQRARQRAPEAIPLNLEPDSRLYVDGPVAVLDFQSLYPSIVIAYNYCYSTCLGRLSHLTRGEDHVFDLGCLSHSIPAGLIGSLKSDVTISPNGVVFVNRSVREGILPRMLKQLLRTRLMVKDSMKFYKDDKALTRLLDARQLGIKLMANVTFGYTAASFSGRMPCVELGDSIVHKARETLERAIELVDSGLLELPPSCSGLAKPRVIYGDTDSLFIHFPGFGKKEAFEAAYAIADAVTSRNPAPIKLKMEKIYYPCLLEAKKKYVGYCYETPSQSEPTFDAKGIETVRRDSCPFVGKLLQTTIQVLFDEFHLPSSVESNSKLSHRHADPAGYNQLEREIRRAEEQVRTVVHQFAASLMRGEIPFNDCILTRPYWGQASYKPGTFAPALQIARRLLSLDPRGEPAVGERVVYYVAPGRPDQTLISCIRSIPEIYPPVSQLAAGRSRRAMAPRLNLAYYLDKQLIPPLTRMADLLGWHVYQWLSDLPRYQTVQGHRYMIRSTTSGSGMSSNIPPPSSLCRLGSLGSPSSSLSQSPSWSNLPSDHPRPHRRQSSMMRTFVGKPPRICPSCETVVPAIASADAFGNCVPCTERNPQLCTIGAVRFGLELCDVTQALTTVESLCTGCLKNRGGTCNAVWLCCNIYCPGHSERLLAASSMARFWINHVNHLSSLDASW</sequence>
<dbReference type="PANTHER" id="PTHR45812">
    <property type="entry name" value="DNA POLYMERASE ZETA CATALYTIC SUBUNIT"/>
    <property type="match status" value="1"/>
</dbReference>
<keyword evidence="11" id="KW-0234">DNA repair</keyword>
<feature type="compositionally biased region" description="Basic and acidic residues" evidence="14">
    <location>
        <begin position="1023"/>
        <end position="1033"/>
    </location>
</feature>
<feature type="region of interest" description="Disordered" evidence="14">
    <location>
        <begin position="725"/>
        <end position="751"/>
    </location>
</feature>
<evidence type="ECO:0000256" key="7">
    <source>
        <dbReference type="ARBA" id="ARBA00022833"/>
    </source>
</evidence>
<evidence type="ECO:0000313" key="16">
    <source>
        <dbReference type="EMBL" id="CAL5134746.1"/>
    </source>
</evidence>
<dbReference type="GO" id="GO:0042276">
    <property type="term" value="P:error-prone translesion synthesis"/>
    <property type="evidence" value="ECO:0007669"/>
    <property type="project" value="TreeGrafter"/>
</dbReference>
<dbReference type="SUPFAM" id="SSF56672">
    <property type="entry name" value="DNA/RNA polymerases"/>
    <property type="match status" value="1"/>
</dbReference>
<feature type="region of interest" description="Disordered" evidence="14">
    <location>
        <begin position="1832"/>
        <end position="1861"/>
    </location>
</feature>
<feature type="compositionally biased region" description="Polar residues" evidence="14">
    <location>
        <begin position="451"/>
        <end position="461"/>
    </location>
</feature>
<dbReference type="GO" id="GO:0006260">
    <property type="term" value="P:DNA replication"/>
    <property type="evidence" value="ECO:0007669"/>
    <property type="project" value="UniProtKB-KW"/>
</dbReference>
<comment type="cofactor">
    <cofactor evidence="1">
        <name>[4Fe-4S] cluster</name>
        <dbReference type="ChEBI" id="CHEBI:49883"/>
    </cofactor>
</comment>
<dbReference type="GO" id="GO:0000166">
    <property type="term" value="F:nucleotide binding"/>
    <property type="evidence" value="ECO:0007669"/>
    <property type="project" value="InterPro"/>
</dbReference>
<evidence type="ECO:0000256" key="1">
    <source>
        <dbReference type="ARBA" id="ARBA00001966"/>
    </source>
</evidence>
<feature type="region of interest" description="Disordered" evidence="14">
    <location>
        <begin position="504"/>
        <end position="550"/>
    </location>
</feature>
<dbReference type="InterPro" id="IPR023211">
    <property type="entry name" value="DNA_pol_palm_dom_sf"/>
</dbReference>
<dbReference type="InterPro" id="IPR042087">
    <property type="entry name" value="DNA_pol_B_thumb"/>
</dbReference>
<comment type="similarity">
    <text evidence="2 13">Belongs to the DNA polymerase type-B family.</text>
</comment>
<feature type="compositionally biased region" description="Polar residues" evidence="14">
    <location>
        <begin position="634"/>
        <end position="643"/>
    </location>
</feature>
<comment type="catalytic activity">
    <reaction evidence="12 13">
        <text>DNA(n) + a 2'-deoxyribonucleoside 5'-triphosphate = DNA(n+1) + diphosphate</text>
        <dbReference type="Rhea" id="RHEA:22508"/>
        <dbReference type="Rhea" id="RHEA-COMP:17339"/>
        <dbReference type="Rhea" id="RHEA-COMP:17340"/>
        <dbReference type="ChEBI" id="CHEBI:33019"/>
        <dbReference type="ChEBI" id="CHEBI:61560"/>
        <dbReference type="ChEBI" id="CHEBI:173112"/>
        <dbReference type="EC" id="2.7.7.7"/>
    </reaction>
</comment>
<dbReference type="InterPro" id="IPR043502">
    <property type="entry name" value="DNA/RNA_pol_sf"/>
</dbReference>
<comment type="caution">
    <text evidence="16">The sequence shown here is derived from an EMBL/GenBank/DDBJ whole genome shotgun (WGS) entry which is preliminary data.</text>
</comment>
<evidence type="ECO:0000313" key="17">
    <source>
        <dbReference type="Proteomes" id="UP001497525"/>
    </source>
</evidence>
<dbReference type="PROSITE" id="PS00116">
    <property type="entry name" value="DNA_POLYMERASE_B"/>
    <property type="match status" value="1"/>
</dbReference>
<dbReference type="InterPro" id="IPR036397">
    <property type="entry name" value="RNaseH_sf"/>
</dbReference>
<keyword evidence="9" id="KW-0408">Iron</keyword>
<evidence type="ECO:0000256" key="8">
    <source>
        <dbReference type="ARBA" id="ARBA00022932"/>
    </source>
</evidence>
<dbReference type="InterPro" id="IPR006172">
    <property type="entry name" value="DNA-dir_DNA_pol_B"/>
</dbReference>
<evidence type="ECO:0000256" key="13">
    <source>
        <dbReference type="RuleBase" id="RU000442"/>
    </source>
</evidence>
<dbReference type="Gene3D" id="3.90.1600.10">
    <property type="entry name" value="Palm domain of DNA polymerase"/>
    <property type="match status" value="1"/>
</dbReference>
<feature type="compositionally biased region" description="Polar residues" evidence="14">
    <location>
        <begin position="799"/>
        <end position="820"/>
    </location>
</feature>
<proteinExistence type="inferred from homology"/>
<name>A0AAV2TEJ4_CALDB</name>
<dbReference type="GO" id="GO:0000724">
    <property type="term" value="P:double-strand break repair via homologous recombination"/>
    <property type="evidence" value="ECO:0007669"/>
    <property type="project" value="TreeGrafter"/>
</dbReference>
<evidence type="ECO:0000259" key="15">
    <source>
        <dbReference type="Pfam" id="PF00136"/>
    </source>
</evidence>
<evidence type="ECO:0000256" key="10">
    <source>
        <dbReference type="ARBA" id="ARBA00023014"/>
    </source>
</evidence>
<dbReference type="GO" id="GO:0051536">
    <property type="term" value="F:iron-sulfur cluster binding"/>
    <property type="evidence" value="ECO:0007669"/>
    <property type="project" value="UniProtKB-KW"/>
</dbReference>
<dbReference type="PANTHER" id="PTHR45812:SF1">
    <property type="entry name" value="DNA POLYMERASE ZETA CATALYTIC SUBUNIT"/>
    <property type="match status" value="1"/>
</dbReference>
<feature type="compositionally biased region" description="Low complexity" evidence="14">
    <location>
        <begin position="1832"/>
        <end position="1851"/>
    </location>
</feature>
<keyword evidence="7" id="KW-0862">Zinc</keyword>
<evidence type="ECO:0000256" key="3">
    <source>
        <dbReference type="ARBA" id="ARBA00022679"/>
    </source>
</evidence>
<keyword evidence="6" id="KW-0227">DNA damage</keyword>
<evidence type="ECO:0000256" key="9">
    <source>
        <dbReference type="ARBA" id="ARBA00023004"/>
    </source>
</evidence>
<evidence type="ECO:0000256" key="2">
    <source>
        <dbReference type="ARBA" id="ARBA00005755"/>
    </source>
</evidence>
<feature type="compositionally biased region" description="Basic and acidic residues" evidence="14">
    <location>
        <begin position="515"/>
        <end position="529"/>
    </location>
</feature>
<dbReference type="EC" id="2.7.7.7" evidence="13"/>
<keyword evidence="13" id="KW-0235">DNA replication</keyword>
<dbReference type="GO" id="GO:0005634">
    <property type="term" value="C:nucleus"/>
    <property type="evidence" value="ECO:0007669"/>
    <property type="project" value="TreeGrafter"/>
</dbReference>
<dbReference type="Gene3D" id="1.10.287.690">
    <property type="entry name" value="Helix hairpin bin"/>
    <property type="match status" value="1"/>
</dbReference>
<dbReference type="Gene3D" id="1.10.132.60">
    <property type="entry name" value="DNA polymerase family B, C-terminal domain"/>
    <property type="match status" value="1"/>
</dbReference>
<feature type="region of interest" description="Disordered" evidence="14">
    <location>
        <begin position="439"/>
        <end position="461"/>
    </location>
</feature>
<feature type="region of interest" description="Disordered" evidence="14">
    <location>
        <begin position="791"/>
        <end position="829"/>
    </location>
</feature>
<feature type="region of interest" description="Disordered" evidence="14">
    <location>
        <begin position="158"/>
        <end position="182"/>
    </location>
</feature>
<keyword evidence="5" id="KW-0479">Metal-binding</keyword>
<evidence type="ECO:0000256" key="14">
    <source>
        <dbReference type="SAM" id="MobiDB-lite"/>
    </source>
</evidence>
<keyword evidence="3 13" id="KW-0808">Transferase</keyword>
<dbReference type="FunFam" id="1.10.287.690:FF:000002">
    <property type="entry name" value="DNA polymerase zeta"/>
    <property type="match status" value="1"/>
</dbReference>
<accession>A0AAV2TEJ4</accession>
<dbReference type="GO" id="GO:0016035">
    <property type="term" value="C:zeta DNA polymerase complex"/>
    <property type="evidence" value="ECO:0007669"/>
    <property type="project" value="InterPro"/>
</dbReference>
<dbReference type="InterPro" id="IPR012337">
    <property type="entry name" value="RNaseH-like_sf"/>
</dbReference>
<dbReference type="Gene3D" id="3.30.420.10">
    <property type="entry name" value="Ribonuclease H-like superfamily/Ribonuclease H"/>
    <property type="match status" value="1"/>
</dbReference>
<organism evidence="16 17">
    <name type="scientific">Calicophoron daubneyi</name>
    <name type="common">Rumen fluke</name>
    <name type="synonym">Paramphistomum daubneyi</name>
    <dbReference type="NCBI Taxonomy" id="300641"/>
    <lineage>
        <taxon>Eukaryota</taxon>
        <taxon>Metazoa</taxon>
        <taxon>Spiralia</taxon>
        <taxon>Lophotrochozoa</taxon>
        <taxon>Platyhelminthes</taxon>
        <taxon>Trematoda</taxon>
        <taxon>Digenea</taxon>
        <taxon>Plagiorchiida</taxon>
        <taxon>Pronocephalata</taxon>
        <taxon>Paramphistomoidea</taxon>
        <taxon>Paramphistomidae</taxon>
        <taxon>Calicophoron</taxon>
    </lineage>
</organism>
<dbReference type="PRINTS" id="PR00106">
    <property type="entry name" value="DNAPOLB"/>
</dbReference>
<protein>
    <recommendedName>
        <fullName evidence="13">DNA polymerase</fullName>
        <ecNumber evidence="13">2.7.7.7</ecNumber>
    </recommendedName>
</protein>
<dbReference type="InterPro" id="IPR030559">
    <property type="entry name" value="PolZ_Rev3"/>
</dbReference>
<evidence type="ECO:0000256" key="12">
    <source>
        <dbReference type="ARBA" id="ARBA00049244"/>
    </source>
</evidence>
<dbReference type="Pfam" id="PF00136">
    <property type="entry name" value="DNA_pol_B"/>
    <property type="match status" value="1"/>
</dbReference>
<evidence type="ECO:0000256" key="5">
    <source>
        <dbReference type="ARBA" id="ARBA00022723"/>
    </source>
</evidence>
<keyword evidence="8 13" id="KW-0239">DNA-directed DNA polymerase</keyword>
<evidence type="ECO:0000256" key="4">
    <source>
        <dbReference type="ARBA" id="ARBA00022695"/>
    </source>
</evidence>
<dbReference type="GO" id="GO:0003887">
    <property type="term" value="F:DNA-directed DNA polymerase activity"/>
    <property type="evidence" value="ECO:0007669"/>
    <property type="project" value="UniProtKB-KW"/>
</dbReference>
<reference evidence="16" key="1">
    <citation type="submission" date="2024-06" db="EMBL/GenBank/DDBJ databases">
        <authorList>
            <person name="Liu X."/>
            <person name="Lenzi L."/>
            <person name="Haldenby T S."/>
            <person name="Uol C."/>
        </authorList>
    </citation>
    <scope>NUCLEOTIDE SEQUENCE</scope>
</reference>
<gene>
    <name evidence="16" type="ORF">CDAUBV1_LOCUS8712</name>
</gene>